<dbReference type="AlphaFoldDB" id="A0A5C4L958"/>
<sequence length="295" mass="34220">MMRVYQKTRLCRKGQMKSYDSRTYGINDFVEWEAARQLELNPRFQRRSVWNDKAKSYLIDTIMRGKPIPKVFIRQKINVSTKTSIREVVDGQQRLRTILSFVKDGFKVSKSHNKDYGGLLFSQLDEIMQSQILSYEISVDILINLSDSEVLDIFGRLNSYAIVLNEQEKLNASHFGPFKSLADEIARYYTEYWISQKIFTPNQVLRMNEVNITADLLIAMMEGIKAKRSISKYYEKYENKFTGDGDGLTLWFDTTISKIAELFPDGLVGTEFNRPFSILYAFHFHCAFYSGNTGA</sequence>
<gene>
    <name evidence="2" type="ORF">FF100_29345</name>
</gene>
<evidence type="ECO:0000313" key="3">
    <source>
        <dbReference type="Proteomes" id="UP000305267"/>
    </source>
</evidence>
<reference evidence="2 3" key="1">
    <citation type="submission" date="2019-06" db="EMBL/GenBank/DDBJ databases">
        <title>Genome of Methylobacterium sp. 17Sr1-39.</title>
        <authorList>
            <person name="Seo T."/>
        </authorList>
    </citation>
    <scope>NUCLEOTIDE SEQUENCE [LARGE SCALE GENOMIC DNA]</scope>
    <source>
        <strain evidence="2 3">17Sr1-39</strain>
    </source>
</reference>
<dbReference type="PANTHER" id="PTHR39639">
    <property type="entry name" value="CHROMOSOME 16, WHOLE GENOME SHOTGUN SEQUENCE"/>
    <property type="match status" value="1"/>
</dbReference>
<dbReference type="OrthoDB" id="9787127at2"/>
<dbReference type="Pfam" id="PF03235">
    <property type="entry name" value="GmrSD_N"/>
    <property type="match status" value="1"/>
</dbReference>
<name>A0A5C4L958_9HYPH</name>
<accession>A0A5C4L958</accession>
<dbReference type="Proteomes" id="UP000305267">
    <property type="component" value="Unassembled WGS sequence"/>
</dbReference>
<evidence type="ECO:0000313" key="2">
    <source>
        <dbReference type="EMBL" id="TNC08446.1"/>
    </source>
</evidence>
<protein>
    <submittedName>
        <fullName evidence="2">DUF262 domain-containing protein</fullName>
    </submittedName>
</protein>
<keyword evidence="3" id="KW-1185">Reference proteome</keyword>
<dbReference type="EMBL" id="VDDA01000023">
    <property type="protein sequence ID" value="TNC08446.1"/>
    <property type="molecule type" value="Genomic_DNA"/>
</dbReference>
<organism evidence="2 3">
    <name type="scientific">Methylobacterium terricola</name>
    <dbReference type="NCBI Taxonomy" id="2583531"/>
    <lineage>
        <taxon>Bacteria</taxon>
        <taxon>Pseudomonadati</taxon>
        <taxon>Pseudomonadota</taxon>
        <taxon>Alphaproteobacteria</taxon>
        <taxon>Hyphomicrobiales</taxon>
        <taxon>Methylobacteriaceae</taxon>
        <taxon>Methylobacterium</taxon>
    </lineage>
</organism>
<dbReference type="PANTHER" id="PTHR39639:SF1">
    <property type="entry name" value="DUF262 DOMAIN-CONTAINING PROTEIN"/>
    <property type="match status" value="1"/>
</dbReference>
<proteinExistence type="predicted"/>
<feature type="domain" description="GmrSD restriction endonucleases N-terminal" evidence="1">
    <location>
        <begin position="40"/>
        <end position="175"/>
    </location>
</feature>
<comment type="caution">
    <text evidence="2">The sequence shown here is derived from an EMBL/GenBank/DDBJ whole genome shotgun (WGS) entry which is preliminary data.</text>
</comment>
<evidence type="ECO:0000259" key="1">
    <source>
        <dbReference type="Pfam" id="PF03235"/>
    </source>
</evidence>
<dbReference type="InterPro" id="IPR004919">
    <property type="entry name" value="GmrSD_N"/>
</dbReference>